<dbReference type="Gene3D" id="2.30.40.10">
    <property type="entry name" value="Urease, subunit C, domain 1"/>
    <property type="match status" value="1"/>
</dbReference>
<dbReference type="Gene3D" id="3.20.20.140">
    <property type="entry name" value="Metal-dependent hydrolases"/>
    <property type="match status" value="1"/>
</dbReference>
<dbReference type="PANTHER" id="PTHR43135:SF3">
    <property type="entry name" value="ALPHA-D-RIBOSE 1-METHYLPHOSPHONATE 5-TRIPHOSPHATE DIPHOSPHATASE"/>
    <property type="match status" value="1"/>
</dbReference>
<proteinExistence type="predicted"/>
<dbReference type="SUPFAM" id="SSF51556">
    <property type="entry name" value="Metallo-dependent hydrolases"/>
    <property type="match status" value="1"/>
</dbReference>
<name>A0A010Q3Z3_9PEZI</name>
<dbReference type="eggNOG" id="ENOG502SHZU">
    <property type="taxonomic scope" value="Eukaryota"/>
</dbReference>
<dbReference type="InterPro" id="IPR011059">
    <property type="entry name" value="Metal-dep_hydrolase_composite"/>
</dbReference>
<dbReference type="InterPro" id="IPR006680">
    <property type="entry name" value="Amidohydro-rel"/>
</dbReference>
<dbReference type="OrthoDB" id="5595695at2759"/>
<dbReference type="InterPro" id="IPR057744">
    <property type="entry name" value="OTAase-like"/>
</dbReference>
<dbReference type="GO" id="GO:0016810">
    <property type="term" value="F:hydrolase activity, acting on carbon-nitrogen (but not peptide) bonds"/>
    <property type="evidence" value="ECO:0007669"/>
    <property type="project" value="InterPro"/>
</dbReference>
<dbReference type="STRING" id="1445577.A0A010Q3Z3"/>
<dbReference type="InterPro" id="IPR051781">
    <property type="entry name" value="Metallo-dep_Hydrolase"/>
</dbReference>
<dbReference type="InterPro" id="IPR032466">
    <property type="entry name" value="Metal_Hydrolase"/>
</dbReference>
<accession>A0A010Q3Z3</accession>
<protein>
    <submittedName>
        <fullName evidence="2">Amidohydrolase</fullName>
    </submittedName>
</protein>
<evidence type="ECO:0000259" key="1">
    <source>
        <dbReference type="Pfam" id="PF01979"/>
    </source>
</evidence>
<dbReference type="PANTHER" id="PTHR43135">
    <property type="entry name" value="ALPHA-D-RIBOSE 1-METHYLPHOSPHONATE 5-TRIPHOSPHATE DIPHOSPHATASE"/>
    <property type="match status" value="1"/>
</dbReference>
<dbReference type="HOGENOM" id="CLU_023620_2_0_1"/>
<gene>
    <name evidence="2" type="ORF">CFIO01_11793</name>
</gene>
<dbReference type="CDD" id="cd01299">
    <property type="entry name" value="Met_dep_hydrolase_A"/>
    <property type="match status" value="1"/>
</dbReference>
<evidence type="ECO:0000313" key="3">
    <source>
        <dbReference type="Proteomes" id="UP000020467"/>
    </source>
</evidence>
<keyword evidence="2" id="KW-0378">Hydrolase</keyword>
<reference evidence="2 3" key="1">
    <citation type="submission" date="2014-02" db="EMBL/GenBank/DDBJ databases">
        <title>The genome sequence of Colletotrichum fioriniae PJ7.</title>
        <authorList>
            <person name="Baroncelli R."/>
            <person name="Thon M.R."/>
        </authorList>
    </citation>
    <scope>NUCLEOTIDE SEQUENCE [LARGE SCALE GENOMIC DNA]</scope>
    <source>
        <strain evidence="2 3">PJ7</strain>
    </source>
</reference>
<dbReference type="EMBL" id="JARH01000978">
    <property type="protein sequence ID" value="EXF74542.1"/>
    <property type="molecule type" value="Genomic_DNA"/>
</dbReference>
<evidence type="ECO:0000313" key="2">
    <source>
        <dbReference type="EMBL" id="EXF74542.1"/>
    </source>
</evidence>
<dbReference type="Proteomes" id="UP000020467">
    <property type="component" value="Unassembled WGS sequence"/>
</dbReference>
<keyword evidence="3" id="KW-1185">Reference proteome</keyword>
<dbReference type="KEGG" id="cfj:CFIO01_11793"/>
<dbReference type="SUPFAM" id="SSF51338">
    <property type="entry name" value="Composite domain of metallo-dependent hydrolases"/>
    <property type="match status" value="1"/>
</dbReference>
<sequence length="448" mass="48339">MVTTQSKPETSGLDMSKYITPWKLDPQQPYFLKNCKIVDPVHGSISSNATIALSAGKIVSIEAGEPAKSSGFDIKTENIIDLEGKYVCPGLIDCHVHIAVTPGAASLSSYRDMTETKSLLRQPSVLKSMLQRGFTTVRDCGGATLAMKEAVEEGIYPGPRLFISGKALSQTGGHGDMRGRHDTIPCCGGAVSGISRIVDGVPECYRIARDELRQGADFIKIMGGGGVASPTDRIDQLQFSDDEIKAIVTVAKNAKTYVTSHCYTTEAVTQAINQGVRGIEHGNLIDLETAKLMAKTGTFLTPTLVTHFVSKESHFLDAESEAKVTTVLEQGLVTLKMATEVGVTVCFGTDLLGPTHFAQSKEFSIRSQVQTSLQILQSATINAAKLLGQEDKLGQVKEGFMADLLILDRNPLDDITILDKSQESILAVVKDGRVMHSHLSNMKEEPRV</sequence>
<dbReference type="AlphaFoldDB" id="A0A010Q3Z3"/>
<dbReference type="Pfam" id="PF01979">
    <property type="entry name" value="Amidohydro_1"/>
    <property type="match status" value="1"/>
</dbReference>
<feature type="domain" description="Amidohydrolase-related" evidence="1">
    <location>
        <begin position="86"/>
        <end position="434"/>
    </location>
</feature>
<comment type="caution">
    <text evidence="2">The sequence shown here is derived from an EMBL/GenBank/DDBJ whole genome shotgun (WGS) entry which is preliminary data.</text>
</comment>
<organism evidence="2 3">
    <name type="scientific">Colletotrichum fioriniae PJ7</name>
    <dbReference type="NCBI Taxonomy" id="1445577"/>
    <lineage>
        <taxon>Eukaryota</taxon>
        <taxon>Fungi</taxon>
        <taxon>Dikarya</taxon>
        <taxon>Ascomycota</taxon>
        <taxon>Pezizomycotina</taxon>
        <taxon>Sordariomycetes</taxon>
        <taxon>Hypocreomycetidae</taxon>
        <taxon>Glomerellales</taxon>
        <taxon>Glomerellaceae</taxon>
        <taxon>Colletotrichum</taxon>
        <taxon>Colletotrichum acutatum species complex</taxon>
    </lineage>
</organism>